<organism evidence="2 3">
    <name type="scientific">Vreelandella hamiltonii</name>
    <dbReference type="NCBI Taxonomy" id="502829"/>
    <lineage>
        <taxon>Bacteria</taxon>
        <taxon>Pseudomonadati</taxon>
        <taxon>Pseudomonadota</taxon>
        <taxon>Gammaproteobacteria</taxon>
        <taxon>Oceanospirillales</taxon>
        <taxon>Halomonadaceae</taxon>
        <taxon>Vreelandella</taxon>
    </lineage>
</organism>
<proteinExistence type="predicted"/>
<feature type="transmembrane region" description="Helical" evidence="1">
    <location>
        <begin position="20"/>
        <end position="39"/>
    </location>
</feature>
<evidence type="ECO:0000256" key="1">
    <source>
        <dbReference type="SAM" id="Phobius"/>
    </source>
</evidence>
<name>A0A8H9IP75_9GAMM</name>
<evidence type="ECO:0008006" key="4">
    <source>
        <dbReference type="Google" id="ProtNLM"/>
    </source>
</evidence>
<keyword evidence="1" id="KW-0472">Membrane</keyword>
<keyword evidence="3" id="KW-1185">Reference proteome</keyword>
<dbReference type="RefSeq" id="WP_189462598.1">
    <property type="nucleotide sequence ID" value="NZ_BMXN01000001.1"/>
</dbReference>
<dbReference type="InterPro" id="IPR006311">
    <property type="entry name" value="TAT_signal"/>
</dbReference>
<keyword evidence="1" id="KW-1133">Transmembrane helix</keyword>
<protein>
    <recommendedName>
        <fullName evidence="4">Twin-arginine translocation signal domain-containing protein</fullName>
    </recommendedName>
</protein>
<comment type="caution">
    <text evidence="2">The sequence shown here is derived from an EMBL/GenBank/DDBJ whole genome shotgun (WGS) entry which is preliminary data.</text>
</comment>
<evidence type="ECO:0000313" key="2">
    <source>
        <dbReference type="EMBL" id="GHD54140.1"/>
    </source>
</evidence>
<gene>
    <name evidence="2" type="ORF">GCM10007157_02240</name>
</gene>
<dbReference type="EMBL" id="BMXN01000001">
    <property type="protein sequence ID" value="GHD54140.1"/>
    <property type="molecule type" value="Genomic_DNA"/>
</dbReference>
<dbReference type="PROSITE" id="PS51318">
    <property type="entry name" value="TAT"/>
    <property type="match status" value="1"/>
</dbReference>
<accession>A0A8H9IP75</accession>
<sequence length="58" mass="6498">MPASALPDDPRLRLTRRDALKTFTLITGGTLVALAYSPLLRARPVKQVNGWLLHEDDR</sequence>
<dbReference type="Proteomes" id="UP000623776">
    <property type="component" value="Unassembled WGS sequence"/>
</dbReference>
<evidence type="ECO:0000313" key="3">
    <source>
        <dbReference type="Proteomes" id="UP000623776"/>
    </source>
</evidence>
<reference evidence="3" key="1">
    <citation type="journal article" date="2019" name="Int. J. Syst. Evol. Microbiol.">
        <title>The Global Catalogue of Microorganisms (GCM) 10K type strain sequencing project: providing services to taxonomists for standard genome sequencing and annotation.</title>
        <authorList>
            <consortium name="The Broad Institute Genomics Platform"/>
            <consortium name="The Broad Institute Genome Sequencing Center for Infectious Disease"/>
            <person name="Wu L."/>
            <person name="Ma J."/>
        </authorList>
    </citation>
    <scope>NUCLEOTIDE SEQUENCE [LARGE SCALE GENOMIC DNA]</scope>
    <source>
        <strain evidence="3">KCTC 22154</strain>
    </source>
</reference>
<dbReference type="AlphaFoldDB" id="A0A8H9IP75"/>
<keyword evidence="1" id="KW-0812">Transmembrane</keyword>